<keyword evidence="2" id="KW-1185">Reference proteome</keyword>
<proteinExistence type="predicted"/>
<dbReference type="EMBL" id="CH479189">
    <property type="protein sequence ID" value="EDW25482.1"/>
    <property type="molecule type" value="Genomic_DNA"/>
</dbReference>
<reference evidence="1 2" key="1">
    <citation type="journal article" date="2007" name="Nature">
        <title>Evolution of genes and genomes on the Drosophila phylogeny.</title>
        <authorList>
            <consortium name="Drosophila 12 Genomes Consortium"/>
            <person name="Clark A.G."/>
            <person name="Eisen M.B."/>
            <person name="Smith D.R."/>
            <person name="Bergman C.M."/>
            <person name="Oliver B."/>
            <person name="Markow T.A."/>
            <person name="Kaufman T.C."/>
            <person name="Kellis M."/>
            <person name="Gelbart W."/>
            <person name="Iyer V.N."/>
            <person name="Pollard D.A."/>
            <person name="Sackton T.B."/>
            <person name="Larracuente A.M."/>
            <person name="Singh N.D."/>
            <person name="Abad J.P."/>
            <person name="Abt D.N."/>
            <person name="Adryan B."/>
            <person name="Aguade M."/>
            <person name="Akashi H."/>
            <person name="Anderson W.W."/>
            <person name="Aquadro C.F."/>
            <person name="Ardell D.H."/>
            <person name="Arguello R."/>
            <person name="Artieri C.G."/>
            <person name="Barbash D.A."/>
            <person name="Barker D."/>
            <person name="Barsanti P."/>
            <person name="Batterham P."/>
            <person name="Batzoglou S."/>
            <person name="Begun D."/>
            <person name="Bhutkar A."/>
            <person name="Blanco E."/>
            <person name="Bosak S.A."/>
            <person name="Bradley R.K."/>
            <person name="Brand A.D."/>
            <person name="Brent M.R."/>
            <person name="Brooks A.N."/>
            <person name="Brown R.H."/>
            <person name="Butlin R.K."/>
            <person name="Caggese C."/>
            <person name="Calvi B.R."/>
            <person name="Bernardo de Carvalho A."/>
            <person name="Caspi A."/>
            <person name="Castrezana S."/>
            <person name="Celniker S.E."/>
            <person name="Chang J.L."/>
            <person name="Chapple C."/>
            <person name="Chatterji S."/>
            <person name="Chinwalla A."/>
            <person name="Civetta A."/>
            <person name="Clifton S.W."/>
            <person name="Comeron J.M."/>
            <person name="Costello J.C."/>
            <person name="Coyne J.A."/>
            <person name="Daub J."/>
            <person name="David R.G."/>
            <person name="Delcher A.L."/>
            <person name="Delehaunty K."/>
            <person name="Do C.B."/>
            <person name="Ebling H."/>
            <person name="Edwards K."/>
            <person name="Eickbush T."/>
            <person name="Evans J.D."/>
            <person name="Filipski A."/>
            <person name="Findeiss S."/>
            <person name="Freyhult E."/>
            <person name="Fulton L."/>
            <person name="Fulton R."/>
            <person name="Garcia A.C."/>
            <person name="Gardiner A."/>
            <person name="Garfield D.A."/>
            <person name="Garvin B.E."/>
            <person name="Gibson G."/>
            <person name="Gilbert D."/>
            <person name="Gnerre S."/>
            <person name="Godfrey J."/>
            <person name="Good R."/>
            <person name="Gotea V."/>
            <person name="Gravely B."/>
            <person name="Greenberg A.J."/>
            <person name="Griffiths-Jones S."/>
            <person name="Gross S."/>
            <person name="Guigo R."/>
            <person name="Gustafson E.A."/>
            <person name="Haerty W."/>
            <person name="Hahn M.W."/>
            <person name="Halligan D.L."/>
            <person name="Halpern A.L."/>
            <person name="Halter G.M."/>
            <person name="Han M.V."/>
            <person name="Heger A."/>
            <person name="Hillier L."/>
            <person name="Hinrichs A.S."/>
            <person name="Holmes I."/>
            <person name="Hoskins R.A."/>
            <person name="Hubisz M.J."/>
            <person name="Hultmark D."/>
            <person name="Huntley M.A."/>
            <person name="Jaffe D.B."/>
            <person name="Jagadeeshan S."/>
            <person name="Jeck W.R."/>
            <person name="Johnson J."/>
            <person name="Jones C.D."/>
            <person name="Jordan W.C."/>
            <person name="Karpen G.H."/>
            <person name="Kataoka E."/>
            <person name="Keightley P.D."/>
            <person name="Kheradpour P."/>
            <person name="Kirkness E.F."/>
            <person name="Koerich L.B."/>
            <person name="Kristiansen K."/>
            <person name="Kudrna D."/>
            <person name="Kulathinal R.J."/>
            <person name="Kumar S."/>
            <person name="Kwok R."/>
            <person name="Lander E."/>
            <person name="Langley C.H."/>
            <person name="Lapoint R."/>
            <person name="Lazzaro B.P."/>
            <person name="Lee S.J."/>
            <person name="Levesque L."/>
            <person name="Li R."/>
            <person name="Lin C.F."/>
            <person name="Lin M.F."/>
            <person name="Lindblad-Toh K."/>
            <person name="Llopart A."/>
            <person name="Long M."/>
            <person name="Low L."/>
            <person name="Lozovsky E."/>
            <person name="Lu J."/>
            <person name="Luo M."/>
            <person name="Machado C.A."/>
            <person name="Makalowski W."/>
            <person name="Marzo M."/>
            <person name="Matsuda M."/>
            <person name="Matzkin L."/>
            <person name="McAllister B."/>
            <person name="McBride C.S."/>
            <person name="McKernan B."/>
            <person name="McKernan K."/>
            <person name="Mendez-Lago M."/>
            <person name="Minx P."/>
            <person name="Mollenhauer M.U."/>
            <person name="Montooth K."/>
            <person name="Mount S.M."/>
            <person name="Mu X."/>
            <person name="Myers E."/>
            <person name="Negre B."/>
            <person name="Newfeld S."/>
            <person name="Nielsen R."/>
            <person name="Noor M.A."/>
            <person name="O'Grady P."/>
            <person name="Pachter L."/>
            <person name="Papaceit M."/>
            <person name="Parisi M.J."/>
            <person name="Parisi M."/>
            <person name="Parts L."/>
            <person name="Pedersen J.S."/>
            <person name="Pesole G."/>
            <person name="Phillippy A.M."/>
            <person name="Ponting C.P."/>
            <person name="Pop M."/>
            <person name="Porcelli D."/>
            <person name="Powell J.R."/>
            <person name="Prohaska S."/>
            <person name="Pruitt K."/>
            <person name="Puig M."/>
            <person name="Quesneville H."/>
            <person name="Ram K.R."/>
            <person name="Rand D."/>
            <person name="Rasmussen M.D."/>
            <person name="Reed L.K."/>
            <person name="Reenan R."/>
            <person name="Reily A."/>
            <person name="Remington K.A."/>
            <person name="Rieger T.T."/>
            <person name="Ritchie M.G."/>
            <person name="Robin C."/>
            <person name="Rogers Y.H."/>
            <person name="Rohde C."/>
            <person name="Rozas J."/>
            <person name="Rubenfield M.J."/>
            <person name="Ruiz A."/>
            <person name="Russo S."/>
            <person name="Salzberg S.L."/>
            <person name="Sanchez-Gracia A."/>
            <person name="Saranga D.J."/>
            <person name="Sato H."/>
            <person name="Schaeffer S.W."/>
            <person name="Schatz M.C."/>
            <person name="Schlenke T."/>
            <person name="Schwartz R."/>
            <person name="Segarra C."/>
            <person name="Singh R.S."/>
            <person name="Sirot L."/>
            <person name="Sirota M."/>
            <person name="Sisneros N.B."/>
            <person name="Smith C.D."/>
            <person name="Smith T.F."/>
            <person name="Spieth J."/>
            <person name="Stage D.E."/>
            <person name="Stark A."/>
            <person name="Stephan W."/>
            <person name="Strausberg R.L."/>
            <person name="Strempel S."/>
            <person name="Sturgill D."/>
            <person name="Sutton G."/>
            <person name="Sutton G.G."/>
            <person name="Tao W."/>
            <person name="Teichmann S."/>
            <person name="Tobari Y.N."/>
            <person name="Tomimura Y."/>
            <person name="Tsolas J.M."/>
            <person name="Valente V.L."/>
            <person name="Venter E."/>
            <person name="Venter J.C."/>
            <person name="Vicario S."/>
            <person name="Vieira F.G."/>
            <person name="Vilella A.J."/>
            <person name="Villasante A."/>
            <person name="Walenz B."/>
            <person name="Wang J."/>
            <person name="Wasserman M."/>
            <person name="Watts T."/>
            <person name="Wilson D."/>
            <person name="Wilson R.K."/>
            <person name="Wing R.A."/>
            <person name="Wolfner M.F."/>
            <person name="Wong A."/>
            <person name="Wong G.K."/>
            <person name="Wu C.I."/>
            <person name="Wu G."/>
            <person name="Yamamoto D."/>
            <person name="Yang H.P."/>
            <person name="Yang S.P."/>
            <person name="Yorke J.A."/>
            <person name="Yoshida K."/>
            <person name="Zdobnov E."/>
            <person name="Zhang P."/>
            <person name="Zhang Y."/>
            <person name="Zimin A.V."/>
            <person name="Baldwin J."/>
            <person name="Abdouelleil A."/>
            <person name="Abdulkadir J."/>
            <person name="Abebe A."/>
            <person name="Abera B."/>
            <person name="Abreu J."/>
            <person name="Acer S.C."/>
            <person name="Aftuck L."/>
            <person name="Alexander A."/>
            <person name="An P."/>
            <person name="Anderson E."/>
            <person name="Anderson S."/>
            <person name="Arachi H."/>
            <person name="Azer M."/>
            <person name="Bachantsang P."/>
            <person name="Barry A."/>
            <person name="Bayul T."/>
            <person name="Berlin A."/>
            <person name="Bessette D."/>
            <person name="Bloom T."/>
            <person name="Blye J."/>
            <person name="Boguslavskiy L."/>
            <person name="Bonnet C."/>
            <person name="Boukhgalter B."/>
            <person name="Bourzgui I."/>
            <person name="Brown A."/>
            <person name="Cahill P."/>
            <person name="Channer S."/>
            <person name="Cheshatsang Y."/>
            <person name="Chuda L."/>
            <person name="Citroen M."/>
            <person name="Collymore A."/>
            <person name="Cooke P."/>
            <person name="Costello M."/>
            <person name="D'Aco K."/>
            <person name="Daza R."/>
            <person name="De Haan G."/>
            <person name="DeGray S."/>
            <person name="DeMaso C."/>
            <person name="Dhargay N."/>
            <person name="Dooley K."/>
            <person name="Dooley E."/>
            <person name="Doricent M."/>
            <person name="Dorje P."/>
            <person name="Dorjee K."/>
            <person name="Dupes A."/>
            <person name="Elong R."/>
            <person name="Falk J."/>
            <person name="Farina A."/>
            <person name="Faro S."/>
            <person name="Ferguson D."/>
            <person name="Fisher S."/>
            <person name="Foley C.D."/>
            <person name="Franke A."/>
            <person name="Friedrich D."/>
            <person name="Gadbois L."/>
            <person name="Gearin G."/>
            <person name="Gearin C.R."/>
            <person name="Giannoukos G."/>
            <person name="Goode T."/>
            <person name="Graham J."/>
            <person name="Grandbois E."/>
            <person name="Grewal S."/>
            <person name="Gyaltsen K."/>
            <person name="Hafez N."/>
            <person name="Hagos B."/>
            <person name="Hall J."/>
            <person name="Henson C."/>
            <person name="Hollinger A."/>
            <person name="Honan T."/>
            <person name="Huard M.D."/>
            <person name="Hughes L."/>
            <person name="Hurhula B."/>
            <person name="Husby M.E."/>
            <person name="Kamat A."/>
            <person name="Kanga B."/>
            <person name="Kashin S."/>
            <person name="Khazanovich D."/>
            <person name="Kisner P."/>
            <person name="Lance K."/>
            <person name="Lara M."/>
            <person name="Lee W."/>
            <person name="Lennon N."/>
            <person name="Letendre F."/>
            <person name="LeVine R."/>
            <person name="Lipovsky A."/>
            <person name="Liu X."/>
            <person name="Liu J."/>
            <person name="Liu S."/>
            <person name="Lokyitsang T."/>
            <person name="Lokyitsang Y."/>
            <person name="Lubonja R."/>
            <person name="Lui A."/>
            <person name="MacDonald P."/>
            <person name="Magnisalis V."/>
            <person name="Maru K."/>
            <person name="Matthews C."/>
            <person name="McCusker W."/>
            <person name="McDonough S."/>
            <person name="Mehta T."/>
            <person name="Meldrim J."/>
            <person name="Meneus L."/>
            <person name="Mihai O."/>
            <person name="Mihalev A."/>
            <person name="Mihova T."/>
            <person name="Mittelman R."/>
            <person name="Mlenga V."/>
            <person name="Montmayeur A."/>
            <person name="Mulrain L."/>
            <person name="Navidi A."/>
            <person name="Naylor J."/>
            <person name="Negash T."/>
            <person name="Nguyen T."/>
            <person name="Nguyen N."/>
            <person name="Nicol R."/>
            <person name="Norbu C."/>
            <person name="Norbu N."/>
            <person name="Novod N."/>
            <person name="O'Neill B."/>
            <person name="Osman S."/>
            <person name="Markiewicz E."/>
            <person name="Oyono O.L."/>
            <person name="Patti C."/>
            <person name="Phunkhang P."/>
            <person name="Pierre F."/>
            <person name="Priest M."/>
            <person name="Raghuraman S."/>
            <person name="Rege F."/>
            <person name="Reyes R."/>
            <person name="Rise C."/>
            <person name="Rogov P."/>
            <person name="Ross K."/>
            <person name="Ryan E."/>
            <person name="Settipalli S."/>
            <person name="Shea T."/>
            <person name="Sherpa N."/>
            <person name="Shi L."/>
            <person name="Shih D."/>
            <person name="Sparrow T."/>
            <person name="Spaulding J."/>
            <person name="Stalker J."/>
            <person name="Stange-Thomann N."/>
            <person name="Stavropoulos S."/>
            <person name="Stone C."/>
            <person name="Strader C."/>
            <person name="Tesfaye S."/>
            <person name="Thomson T."/>
            <person name="Thoulutsang Y."/>
            <person name="Thoulutsang D."/>
            <person name="Topham K."/>
            <person name="Topping I."/>
            <person name="Tsamla T."/>
            <person name="Vassiliev H."/>
            <person name="Vo A."/>
            <person name="Wangchuk T."/>
            <person name="Wangdi T."/>
            <person name="Weiand M."/>
            <person name="Wilkinson J."/>
            <person name="Wilson A."/>
            <person name="Yadav S."/>
            <person name="Young G."/>
            <person name="Yu Q."/>
            <person name="Zembek L."/>
            <person name="Zhong D."/>
            <person name="Zimmer A."/>
            <person name="Zwirko Z."/>
            <person name="Jaffe D.B."/>
            <person name="Alvarez P."/>
            <person name="Brockman W."/>
            <person name="Butler J."/>
            <person name="Chin C."/>
            <person name="Gnerre S."/>
            <person name="Grabherr M."/>
            <person name="Kleber M."/>
            <person name="Mauceli E."/>
            <person name="MacCallum I."/>
        </authorList>
    </citation>
    <scope>NUCLEOTIDE SEQUENCE [LARGE SCALE GENOMIC DNA]</scope>
    <source>
        <strain evidence="2">MSH-3 / Tucson 14011-0111.49</strain>
    </source>
</reference>
<dbReference type="HOGENOM" id="CLU_3052545_0_0_1"/>
<gene>
    <name evidence="1" type="primary">Dper\GL26401</name>
    <name evidence="1" type="ORF">Dper_GL26401</name>
</gene>
<dbReference type="Proteomes" id="UP000008744">
    <property type="component" value="Unassembled WGS sequence"/>
</dbReference>
<dbReference type="AlphaFoldDB" id="B4GSX3"/>
<evidence type="ECO:0000313" key="1">
    <source>
        <dbReference type="EMBL" id="EDW25482.1"/>
    </source>
</evidence>
<name>B4GSX3_DROPE</name>
<organism evidence="2">
    <name type="scientific">Drosophila persimilis</name>
    <name type="common">Fruit fly</name>
    <dbReference type="NCBI Taxonomy" id="7234"/>
    <lineage>
        <taxon>Eukaryota</taxon>
        <taxon>Metazoa</taxon>
        <taxon>Ecdysozoa</taxon>
        <taxon>Arthropoda</taxon>
        <taxon>Hexapoda</taxon>
        <taxon>Insecta</taxon>
        <taxon>Pterygota</taxon>
        <taxon>Neoptera</taxon>
        <taxon>Endopterygota</taxon>
        <taxon>Diptera</taxon>
        <taxon>Brachycera</taxon>
        <taxon>Muscomorpha</taxon>
        <taxon>Ephydroidea</taxon>
        <taxon>Drosophilidae</taxon>
        <taxon>Drosophila</taxon>
        <taxon>Sophophora</taxon>
    </lineage>
</organism>
<protein>
    <submittedName>
        <fullName evidence="1">GL26401</fullName>
    </submittedName>
</protein>
<evidence type="ECO:0000313" key="2">
    <source>
        <dbReference type="Proteomes" id="UP000008744"/>
    </source>
</evidence>
<sequence>MSVHCFFPESRYFLIEIKNMVLSFRLFRMQYTKVLYNNRLLHMKSFSGLWVLAL</sequence>
<accession>B4GSX3</accession>